<evidence type="ECO:0000313" key="3">
    <source>
        <dbReference type="EMBL" id="TLS68011.1"/>
    </source>
</evidence>
<organism evidence="3 4">
    <name type="scientific">Mariprofundus erugo</name>
    <dbReference type="NCBI Taxonomy" id="2528639"/>
    <lineage>
        <taxon>Bacteria</taxon>
        <taxon>Pseudomonadati</taxon>
        <taxon>Pseudomonadota</taxon>
        <taxon>Candidatius Mariprofundia</taxon>
        <taxon>Mariprofundales</taxon>
        <taxon>Mariprofundaceae</taxon>
        <taxon>Mariprofundus</taxon>
    </lineage>
</organism>
<dbReference type="Gene3D" id="2.60.450.10">
    <property type="entry name" value="Lipopolysaccharide (LPS) transport protein A like domain"/>
    <property type="match status" value="1"/>
</dbReference>
<dbReference type="AlphaFoldDB" id="A0A5R9GNW2"/>
<evidence type="ECO:0000256" key="1">
    <source>
        <dbReference type="ARBA" id="ARBA00022729"/>
    </source>
</evidence>
<evidence type="ECO:0000313" key="4">
    <source>
        <dbReference type="Proteomes" id="UP000306585"/>
    </source>
</evidence>
<dbReference type="GO" id="GO:0015920">
    <property type="term" value="P:lipopolysaccharide transport"/>
    <property type="evidence" value="ECO:0007669"/>
    <property type="project" value="TreeGrafter"/>
</dbReference>
<comment type="caution">
    <text evidence="3">The sequence shown here is derived from an EMBL/GenBank/DDBJ whole genome shotgun (WGS) entry which is preliminary data.</text>
</comment>
<reference evidence="3 4" key="1">
    <citation type="journal article" date="2019" name="Appl. Environ. Microbiol.">
        <title>Environmental Evidence and Genomic Insight of Iron-oxidizing Bacteria Preference Towards More Corrosion Resistant Stainless Steel at Higher Salinities.</title>
        <authorList>
            <person name="Garrison C.E."/>
            <person name="Price K.A."/>
            <person name="Field E.K."/>
        </authorList>
    </citation>
    <scope>NUCLEOTIDE SEQUENCE [LARGE SCALE GENOMIC DNA]</scope>
    <source>
        <strain evidence="3 4">P3</strain>
    </source>
</reference>
<sequence>MSLSFIRGKHSFRLLPLLLAGIITYIPAPLWAANNTVQIDAERMNMFHKDNRVEFFGKVHLVRDTMVLDCDHLTAYYVDNKLTHADAEGHVVIVQDKVHGHSNKARLDQLNGKLTLSGKAVLDQDGNRIEGETIVHDMNRKDTVVTPGESGRIHMRIESDEGNNSVIVPGTGAGK</sequence>
<proteinExistence type="predicted"/>
<dbReference type="PANTHER" id="PTHR36504:SF1">
    <property type="entry name" value="LIPOPOLYSACCHARIDE EXPORT SYSTEM PROTEIN LPTA"/>
    <property type="match status" value="1"/>
</dbReference>
<dbReference type="PANTHER" id="PTHR36504">
    <property type="entry name" value="LIPOPOLYSACCHARIDE EXPORT SYSTEM PROTEIN LPTA"/>
    <property type="match status" value="1"/>
</dbReference>
<dbReference type="GO" id="GO:0009279">
    <property type="term" value="C:cell outer membrane"/>
    <property type="evidence" value="ECO:0007669"/>
    <property type="project" value="TreeGrafter"/>
</dbReference>
<dbReference type="InterPro" id="IPR005653">
    <property type="entry name" value="OstA-like_N"/>
</dbReference>
<keyword evidence="4" id="KW-1185">Reference proteome</keyword>
<dbReference type="InterPro" id="IPR052037">
    <property type="entry name" value="LPS_export_LptA"/>
</dbReference>
<feature type="domain" description="Organic solvent tolerance-like N-terminal" evidence="2">
    <location>
        <begin position="38"/>
        <end position="140"/>
    </location>
</feature>
<evidence type="ECO:0000259" key="2">
    <source>
        <dbReference type="Pfam" id="PF03968"/>
    </source>
</evidence>
<accession>A0A5R9GNW2</accession>
<dbReference type="Pfam" id="PF03968">
    <property type="entry name" value="LptD_N"/>
    <property type="match status" value="1"/>
</dbReference>
<dbReference type="GO" id="GO:0017089">
    <property type="term" value="F:glycolipid transfer activity"/>
    <property type="evidence" value="ECO:0007669"/>
    <property type="project" value="TreeGrafter"/>
</dbReference>
<dbReference type="Proteomes" id="UP000306585">
    <property type="component" value="Unassembled WGS sequence"/>
</dbReference>
<protein>
    <submittedName>
        <fullName evidence="3">Lipopolysaccharide transport periplasmic protein LptA</fullName>
    </submittedName>
</protein>
<keyword evidence="1" id="KW-0732">Signal</keyword>
<dbReference type="EMBL" id="VBRY01000004">
    <property type="protein sequence ID" value="TLS68011.1"/>
    <property type="molecule type" value="Genomic_DNA"/>
</dbReference>
<dbReference type="GO" id="GO:0030288">
    <property type="term" value="C:outer membrane-bounded periplasmic space"/>
    <property type="evidence" value="ECO:0007669"/>
    <property type="project" value="TreeGrafter"/>
</dbReference>
<gene>
    <name evidence="3" type="ORF">FEF65_05650</name>
</gene>
<name>A0A5R9GNW2_9PROT</name>